<protein>
    <recommendedName>
        <fullName evidence="2">3-keto-alpha-glucoside-1,2-lyase/3-keto-2-hydroxy-glucal hydratase domain-containing protein</fullName>
    </recommendedName>
</protein>
<proteinExistence type="predicted"/>
<dbReference type="Pfam" id="PF06439">
    <property type="entry name" value="3keto-disac_hyd"/>
    <property type="match status" value="2"/>
</dbReference>
<dbReference type="InterPro" id="IPR010496">
    <property type="entry name" value="AL/BT2_dom"/>
</dbReference>
<sequence>MQKSHLTTPTLALSIALLSLSALTARPAVADEPGFTTLFNGKDFTNWHGERTMDPRKFDALSAEEKAKTLAEDAEDAKKHWKVVDGEMVNDGHGVFMTTDKDYGDVELFVDFKLLPKGDSGVYLRGTPQIQIWDTTEAAGYWKMGADKGSGGLWNNAAGSKGKDPLVHADNPIGQWNTFRIIQLGARTTIYLNGKLVVQDAILENYWDHALPIVAKGPIQLQTHGNEVRWRNIKVREIPADEANAYLSKMDGGVGSFTALFNGKDLTGWAGAVANYEVKDGAIRCKPKSGGVLYFDKEYKDFIARVEFKLPPGGNNGLAIRYPGHGDAAYDGMTELQVLDTEHEMYKTIDKRQAHGSAYGMVAAHRGYLRPTGEWNYQEVTVKGPKITVELNGTPILNADLSTVKEVMANSPHPGKDRTAGFFGFAGHGDAVEFRDIFIKPLD</sequence>
<keyword evidence="1" id="KW-0732">Signal</keyword>
<dbReference type="EMBL" id="CP019082">
    <property type="protein sequence ID" value="APW62006.1"/>
    <property type="molecule type" value="Genomic_DNA"/>
</dbReference>
<dbReference type="RefSeq" id="WP_076347775.1">
    <property type="nucleotide sequence ID" value="NZ_CP019082.1"/>
</dbReference>
<evidence type="ECO:0000259" key="2">
    <source>
        <dbReference type="Pfam" id="PF06439"/>
    </source>
</evidence>
<evidence type="ECO:0000313" key="4">
    <source>
        <dbReference type="Proteomes" id="UP000186309"/>
    </source>
</evidence>
<feature type="domain" description="3-keto-alpha-glucoside-1,2-lyase/3-keto-2-hydroxy-glucal hydratase" evidence="2">
    <location>
        <begin position="34"/>
        <end position="236"/>
    </location>
</feature>
<feature type="signal peptide" evidence="1">
    <location>
        <begin position="1"/>
        <end position="30"/>
    </location>
</feature>
<dbReference type="KEGG" id="pbor:BSF38_03538"/>
<organism evidence="3 4">
    <name type="scientific">Paludisphaera borealis</name>
    <dbReference type="NCBI Taxonomy" id="1387353"/>
    <lineage>
        <taxon>Bacteria</taxon>
        <taxon>Pseudomonadati</taxon>
        <taxon>Planctomycetota</taxon>
        <taxon>Planctomycetia</taxon>
        <taxon>Isosphaerales</taxon>
        <taxon>Isosphaeraceae</taxon>
        <taxon>Paludisphaera</taxon>
    </lineage>
</organism>
<gene>
    <name evidence="3" type="ORF">BSF38_03538</name>
</gene>
<feature type="chain" id="PRO_5012933927" description="3-keto-alpha-glucoside-1,2-lyase/3-keto-2-hydroxy-glucal hydratase domain-containing protein" evidence="1">
    <location>
        <begin position="31"/>
        <end position="443"/>
    </location>
</feature>
<dbReference type="OrthoDB" id="257393at2"/>
<dbReference type="AlphaFoldDB" id="A0A1U7CSY2"/>
<dbReference type="STRING" id="1387353.BSF38_03538"/>
<accession>A0A1U7CSY2</accession>
<dbReference type="Gene3D" id="2.60.120.560">
    <property type="entry name" value="Exo-inulinase, domain 1"/>
    <property type="match status" value="2"/>
</dbReference>
<feature type="domain" description="3-keto-alpha-glucoside-1,2-lyase/3-keto-2-hydroxy-glucal hydratase" evidence="2">
    <location>
        <begin position="257"/>
        <end position="440"/>
    </location>
</feature>
<reference evidence="4" key="1">
    <citation type="submission" date="2016-12" db="EMBL/GenBank/DDBJ databases">
        <title>Comparative genomics of four Isosphaeraceae planctomycetes: a common pool of plasmids and glycoside hydrolase genes.</title>
        <authorList>
            <person name="Ivanova A."/>
        </authorList>
    </citation>
    <scope>NUCLEOTIDE SEQUENCE [LARGE SCALE GENOMIC DNA]</scope>
    <source>
        <strain evidence="4">PX4</strain>
    </source>
</reference>
<dbReference type="Proteomes" id="UP000186309">
    <property type="component" value="Chromosome"/>
</dbReference>
<evidence type="ECO:0000313" key="3">
    <source>
        <dbReference type="EMBL" id="APW62006.1"/>
    </source>
</evidence>
<keyword evidence="4" id="KW-1185">Reference proteome</keyword>
<dbReference type="GO" id="GO:0016787">
    <property type="term" value="F:hydrolase activity"/>
    <property type="evidence" value="ECO:0007669"/>
    <property type="project" value="InterPro"/>
</dbReference>
<evidence type="ECO:0000256" key="1">
    <source>
        <dbReference type="SAM" id="SignalP"/>
    </source>
</evidence>
<name>A0A1U7CSY2_9BACT</name>